<dbReference type="GO" id="GO:0006260">
    <property type="term" value="P:DNA replication"/>
    <property type="evidence" value="ECO:0007669"/>
    <property type="project" value="InterPro"/>
</dbReference>
<name>A0A2M7TNI5_9BACT</name>
<dbReference type="Proteomes" id="UP000229753">
    <property type="component" value="Unassembled WGS sequence"/>
</dbReference>
<dbReference type="SUPFAM" id="SSF89550">
    <property type="entry name" value="PHP domain-like"/>
    <property type="match status" value="1"/>
</dbReference>
<dbReference type="Pfam" id="PF02811">
    <property type="entry name" value="PHP"/>
    <property type="match status" value="1"/>
</dbReference>
<dbReference type="AlphaFoldDB" id="A0A2M7TNI5"/>
<dbReference type="PANTHER" id="PTHR32294">
    <property type="entry name" value="DNA POLYMERASE III SUBUNIT ALPHA"/>
    <property type="match status" value="1"/>
</dbReference>
<dbReference type="InterPro" id="IPR016195">
    <property type="entry name" value="Pol/histidinol_Pase-like"/>
</dbReference>
<sequence>MAKFTHLHVHSEYSLLDGLAKIESLFAKALELGMDSLALTDHGVMYGAIKFYLAAKEFEMKPIIGLETYMAARSRFDKQANIDSDRYHLILLAKDETGYSNLMKLTTLANLEGFYYKPRIDMELLKQYRQGLIASSACLDGEIPQLFIQRRDKEAEQKAKDFLEIFGDDFYLEIQHHPKITEQKEVNQKLVKLSRKLGIPLVATNDVHYVEPDDAEAQDALLAVQTQKMIKDEKRLTMLDSPDFYLRSQEEMIEAFKDYPEAIKNTRKIAQACNLEIPIGRWILPNYPLLEGQTAEEQLKKLAYERLRDRYGEKIPQEVIDRV</sequence>
<gene>
    <name evidence="2" type="primary">dnaE</name>
    <name evidence="2" type="ORF">COY29_03235</name>
</gene>
<keyword evidence="2" id="KW-0548">Nucleotidyltransferase</keyword>
<reference evidence="3" key="1">
    <citation type="submission" date="2017-09" db="EMBL/GenBank/DDBJ databases">
        <title>Depth-based differentiation of microbial function through sediment-hosted aquifers and enrichment of novel symbionts in the deep terrestrial subsurface.</title>
        <authorList>
            <person name="Probst A.J."/>
            <person name="Ladd B."/>
            <person name="Jarett J.K."/>
            <person name="Geller-Mcgrath D.E."/>
            <person name="Sieber C.M.K."/>
            <person name="Emerson J.B."/>
            <person name="Anantharaman K."/>
            <person name="Thomas B.C."/>
            <person name="Malmstrom R."/>
            <person name="Stieglmeier M."/>
            <person name="Klingl A."/>
            <person name="Woyke T."/>
            <person name="Ryan C.M."/>
            <person name="Banfield J.F."/>
        </authorList>
    </citation>
    <scope>NUCLEOTIDE SEQUENCE [LARGE SCALE GENOMIC DNA]</scope>
</reference>
<dbReference type="EC" id="2.7.7.7" evidence="2"/>
<dbReference type="Gene3D" id="3.20.20.140">
    <property type="entry name" value="Metal-dependent hydrolases"/>
    <property type="match status" value="1"/>
</dbReference>
<evidence type="ECO:0000313" key="3">
    <source>
        <dbReference type="Proteomes" id="UP000229753"/>
    </source>
</evidence>
<dbReference type="EMBL" id="PFNO01000107">
    <property type="protein sequence ID" value="PIZ48679.1"/>
    <property type="molecule type" value="Genomic_DNA"/>
</dbReference>
<organism evidence="2 3">
    <name type="scientific">Candidatus Woesebacteria bacterium CG_4_10_14_0_2_um_filter_39_14</name>
    <dbReference type="NCBI Taxonomy" id="1975054"/>
    <lineage>
        <taxon>Bacteria</taxon>
        <taxon>Candidatus Woeseibacteriota</taxon>
    </lineage>
</organism>
<dbReference type="GO" id="GO:0003887">
    <property type="term" value="F:DNA-directed DNA polymerase activity"/>
    <property type="evidence" value="ECO:0007669"/>
    <property type="project" value="UniProtKB-EC"/>
</dbReference>
<keyword evidence="2" id="KW-0808">Transferase</keyword>
<proteinExistence type="predicted"/>
<dbReference type="InterPro" id="IPR003141">
    <property type="entry name" value="Pol/His_phosphatase_N"/>
</dbReference>
<dbReference type="InterPro" id="IPR004013">
    <property type="entry name" value="PHP_dom"/>
</dbReference>
<evidence type="ECO:0000313" key="2">
    <source>
        <dbReference type="EMBL" id="PIZ48679.1"/>
    </source>
</evidence>
<feature type="domain" description="Polymerase/histidinol phosphatase N-terminal" evidence="1">
    <location>
        <begin position="5"/>
        <end position="72"/>
    </location>
</feature>
<comment type="caution">
    <text evidence="2">The sequence shown here is derived from an EMBL/GenBank/DDBJ whole genome shotgun (WGS) entry which is preliminary data.</text>
</comment>
<dbReference type="InterPro" id="IPR004805">
    <property type="entry name" value="DnaE2/DnaE/PolC"/>
</dbReference>
<dbReference type="CDD" id="cd12113">
    <property type="entry name" value="PHP_PolIIIA_DnaE3"/>
    <property type="match status" value="1"/>
</dbReference>
<accession>A0A2M7TNI5</accession>
<dbReference type="SMART" id="SM00481">
    <property type="entry name" value="POLIIIAc"/>
    <property type="match status" value="1"/>
</dbReference>
<protein>
    <submittedName>
        <fullName evidence="2">DNA polymerase III subunit alpha</fullName>
        <ecNumber evidence="2">2.7.7.7</ecNumber>
    </submittedName>
</protein>
<dbReference type="PANTHER" id="PTHR32294:SF0">
    <property type="entry name" value="DNA POLYMERASE III SUBUNIT ALPHA"/>
    <property type="match status" value="1"/>
</dbReference>
<dbReference type="GO" id="GO:0008408">
    <property type="term" value="F:3'-5' exonuclease activity"/>
    <property type="evidence" value="ECO:0007669"/>
    <property type="project" value="InterPro"/>
</dbReference>
<evidence type="ECO:0000259" key="1">
    <source>
        <dbReference type="SMART" id="SM00481"/>
    </source>
</evidence>
<feature type="non-terminal residue" evidence="2">
    <location>
        <position position="323"/>
    </location>
</feature>